<dbReference type="EMBL" id="CH940647">
    <property type="protein sequence ID" value="EDW70360.2"/>
    <property type="molecule type" value="Genomic_DNA"/>
</dbReference>
<evidence type="ECO:0000256" key="1">
    <source>
        <dbReference type="ARBA" id="ARBA00004141"/>
    </source>
</evidence>
<dbReference type="Proteomes" id="UP000008792">
    <property type="component" value="Unassembled WGS sequence"/>
</dbReference>
<evidence type="ECO:0000256" key="3">
    <source>
        <dbReference type="ARBA" id="ARBA00022516"/>
    </source>
</evidence>
<dbReference type="GO" id="GO:0102965">
    <property type="term" value="F:alcohol-forming long-chain fatty acyl-CoA reductase activity"/>
    <property type="evidence" value="ECO:0007669"/>
    <property type="project" value="UniProtKB-EC"/>
</dbReference>
<protein>
    <recommendedName>
        <fullName evidence="11">Fatty acyl-CoA reductase</fullName>
        <ecNumber evidence="11">1.2.1.84</ecNumber>
    </recommendedName>
</protein>
<evidence type="ECO:0000256" key="6">
    <source>
        <dbReference type="ARBA" id="ARBA00022989"/>
    </source>
</evidence>
<name>B4LFP2_DROVI</name>
<organism evidence="14 15">
    <name type="scientific">Drosophila virilis</name>
    <name type="common">Fruit fly</name>
    <dbReference type="NCBI Taxonomy" id="7244"/>
    <lineage>
        <taxon>Eukaryota</taxon>
        <taxon>Metazoa</taxon>
        <taxon>Ecdysozoa</taxon>
        <taxon>Arthropoda</taxon>
        <taxon>Hexapoda</taxon>
        <taxon>Insecta</taxon>
        <taxon>Pterygota</taxon>
        <taxon>Neoptera</taxon>
        <taxon>Endopterygota</taxon>
        <taxon>Diptera</taxon>
        <taxon>Brachycera</taxon>
        <taxon>Muscomorpha</taxon>
        <taxon>Ephydroidea</taxon>
        <taxon>Drosophilidae</taxon>
        <taxon>Drosophila</taxon>
    </lineage>
</organism>
<dbReference type="HOGENOM" id="CLU_024661_0_2_1"/>
<evidence type="ECO:0000256" key="5">
    <source>
        <dbReference type="ARBA" id="ARBA00022857"/>
    </source>
</evidence>
<evidence type="ECO:0000256" key="2">
    <source>
        <dbReference type="ARBA" id="ARBA00005928"/>
    </source>
</evidence>
<keyword evidence="8 11" id="KW-0443">Lipid metabolism</keyword>
<evidence type="ECO:0000256" key="4">
    <source>
        <dbReference type="ARBA" id="ARBA00022692"/>
    </source>
</evidence>
<evidence type="ECO:0000313" key="15">
    <source>
        <dbReference type="Proteomes" id="UP000008792"/>
    </source>
</evidence>
<dbReference type="InParanoid" id="B4LFP2"/>
<evidence type="ECO:0000256" key="11">
    <source>
        <dbReference type="RuleBase" id="RU363097"/>
    </source>
</evidence>
<dbReference type="KEGG" id="dvi:6622808"/>
<dbReference type="EC" id="1.2.1.84" evidence="11"/>
<keyword evidence="4 11" id="KW-0812">Transmembrane</keyword>
<dbReference type="STRING" id="7244.B4LFP2"/>
<accession>B4LFP2</accession>
<evidence type="ECO:0000256" key="10">
    <source>
        <dbReference type="ARBA" id="ARBA00052530"/>
    </source>
</evidence>
<evidence type="ECO:0000256" key="9">
    <source>
        <dbReference type="ARBA" id="ARBA00023136"/>
    </source>
</evidence>
<keyword evidence="5 11" id="KW-0521">NADP</keyword>
<keyword evidence="3 11" id="KW-0444">Lipid biosynthesis</keyword>
<dbReference type="CDD" id="cd05236">
    <property type="entry name" value="FAR-N_SDR_e"/>
    <property type="match status" value="1"/>
</dbReference>
<dbReference type="OrthoDB" id="429813at2759"/>
<keyword evidence="15" id="KW-1185">Reference proteome</keyword>
<feature type="transmembrane region" description="Helical" evidence="11">
    <location>
        <begin position="372"/>
        <end position="397"/>
    </location>
</feature>
<comment type="catalytic activity">
    <reaction evidence="10 11">
        <text>a long-chain fatty acyl-CoA + 2 NADPH + 2 H(+) = a long-chain primary fatty alcohol + 2 NADP(+) + CoA</text>
        <dbReference type="Rhea" id="RHEA:52716"/>
        <dbReference type="ChEBI" id="CHEBI:15378"/>
        <dbReference type="ChEBI" id="CHEBI:57287"/>
        <dbReference type="ChEBI" id="CHEBI:57783"/>
        <dbReference type="ChEBI" id="CHEBI:58349"/>
        <dbReference type="ChEBI" id="CHEBI:77396"/>
        <dbReference type="ChEBI" id="CHEBI:83139"/>
        <dbReference type="EC" id="1.2.1.84"/>
    </reaction>
</comment>
<dbReference type="GO" id="GO:0005777">
    <property type="term" value="C:peroxisome"/>
    <property type="evidence" value="ECO:0007669"/>
    <property type="project" value="TreeGrafter"/>
</dbReference>
<dbReference type="CDD" id="cd09071">
    <property type="entry name" value="FAR_C"/>
    <property type="match status" value="1"/>
</dbReference>
<dbReference type="GO" id="GO:0080019">
    <property type="term" value="F:alcohol-forming very long-chain fatty acyl-CoA reductase activity"/>
    <property type="evidence" value="ECO:0007669"/>
    <property type="project" value="InterPro"/>
</dbReference>
<sequence>MTKKMDEMETKNILDEKEESNIQKFFDGSNILITGGTGFLGKILINKLLTSCPGINIIYLLVRSKKNKSVDTRVDEIFDDPVFEILKRSSTKYSFHIKGIAGDCLKPALGLSIYDRKMLVESVNIVFHMAATVRFDEKLKTAIKINVHGAYDIMTLCKEMKSLKSVVHVSTAYTHCPQKTILEKLYPIQNDAKSLMLMAECMPDKLLDHITPILLGKWPNTYTFTKAVAEDVIRTCSEQIPVGVFRPGIVISTYQDPVCGWIDNFYGPTGVIAGAGTGLLRTLRCNPKAVANMVPVDLCVNSMIAASWDIYERHNCRSTKSSGSIPVYNFCTTSENQLTWGEFTAKTTKYGLMYPTLTAIWYLCYSNTTNRVAHMISICFLHYLPALLIDILCLCLGKKPRLLNTYKKIHKFMNVIAYFSMRDWDFRIDNVEDLWNRMTNIDKQIFFFDMKQLDWDFFLQQYFRGIRRYLLKDPLETIPKALIKWNRLYWQHQCLKAIIYVIIFYIFWFFLKCLFGVLLA</sequence>
<comment type="subcellular location">
    <subcellularLocation>
        <location evidence="1">Membrane</location>
        <topology evidence="1">Multi-pass membrane protein</topology>
    </subcellularLocation>
</comment>
<dbReference type="AlphaFoldDB" id="B4LFP2"/>
<dbReference type="InterPro" id="IPR026055">
    <property type="entry name" value="FAR"/>
</dbReference>
<evidence type="ECO:0000256" key="8">
    <source>
        <dbReference type="ARBA" id="ARBA00023098"/>
    </source>
</evidence>
<dbReference type="GO" id="GO:0016020">
    <property type="term" value="C:membrane"/>
    <property type="evidence" value="ECO:0007669"/>
    <property type="project" value="UniProtKB-SubCell"/>
</dbReference>
<comment type="similarity">
    <text evidence="2 11">Belongs to the fatty acyl-CoA reductase family.</text>
</comment>
<evidence type="ECO:0000256" key="7">
    <source>
        <dbReference type="ARBA" id="ARBA00023002"/>
    </source>
</evidence>
<feature type="transmembrane region" description="Helical" evidence="11">
    <location>
        <begin position="497"/>
        <end position="519"/>
    </location>
</feature>
<evidence type="ECO:0000313" key="14">
    <source>
        <dbReference type="EMBL" id="EDW70360.2"/>
    </source>
</evidence>
<feature type="domain" description="Fatty acyl-CoA reductase C-terminal" evidence="12">
    <location>
        <begin position="381"/>
        <end position="473"/>
    </location>
</feature>
<keyword evidence="9 11" id="KW-0472">Membrane</keyword>
<dbReference type="GO" id="GO:0035336">
    <property type="term" value="P:long-chain fatty-acyl-CoA metabolic process"/>
    <property type="evidence" value="ECO:0007669"/>
    <property type="project" value="TreeGrafter"/>
</dbReference>
<dbReference type="Gene3D" id="3.40.50.720">
    <property type="entry name" value="NAD(P)-binding Rossmann-like Domain"/>
    <property type="match status" value="1"/>
</dbReference>
<keyword evidence="7 11" id="KW-0560">Oxidoreductase</keyword>
<dbReference type="SUPFAM" id="SSF51735">
    <property type="entry name" value="NAD(P)-binding Rossmann-fold domains"/>
    <property type="match status" value="1"/>
</dbReference>
<comment type="function">
    <text evidence="11">Catalyzes the reduction of fatty acyl-CoA to fatty alcohols.</text>
</comment>
<dbReference type="FunFam" id="3.40.50.720:FF:000143">
    <property type="entry name" value="Fatty acyl-CoA reductase"/>
    <property type="match status" value="1"/>
</dbReference>
<keyword evidence="6 11" id="KW-1133">Transmembrane helix</keyword>
<dbReference type="PANTHER" id="PTHR11011">
    <property type="entry name" value="MALE STERILITY PROTEIN 2-RELATED"/>
    <property type="match status" value="1"/>
</dbReference>
<dbReference type="InterPro" id="IPR013120">
    <property type="entry name" value="FAR_NAD-bd"/>
</dbReference>
<feature type="domain" description="Thioester reductase (TE)" evidence="13">
    <location>
        <begin position="33"/>
        <end position="303"/>
    </location>
</feature>
<dbReference type="eggNOG" id="KOG1221">
    <property type="taxonomic scope" value="Eukaryota"/>
</dbReference>
<dbReference type="InterPro" id="IPR036291">
    <property type="entry name" value="NAD(P)-bd_dom_sf"/>
</dbReference>
<reference evidence="14 15" key="1">
    <citation type="journal article" date="2007" name="Nature">
        <title>Evolution of genes and genomes on the Drosophila phylogeny.</title>
        <authorList>
            <consortium name="Drosophila 12 Genomes Consortium"/>
            <person name="Clark A.G."/>
            <person name="Eisen M.B."/>
            <person name="Smith D.R."/>
            <person name="Bergman C.M."/>
            <person name="Oliver B."/>
            <person name="Markow T.A."/>
            <person name="Kaufman T.C."/>
            <person name="Kellis M."/>
            <person name="Gelbart W."/>
            <person name="Iyer V.N."/>
            <person name="Pollard D.A."/>
            <person name="Sackton T.B."/>
            <person name="Larracuente A.M."/>
            <person name="Singh N.D."/>
            <person name="Abad J.P."/>
            <person name="Abt D.N."/>
            <person name="Adryan B."/>
            <person name="Aguade M."/>
            <person name="Akashi H."/>
            <person name="Anderson W.W."/>
            <person name="Aquadro C.F."/>
            <person name="Ardell D.H."/>
            <person name="Arguello R."/>
            <person name="Artieri C.G."/>
            <person name="Barbash D.A."/>
            <person name="Barker D."/>
            <person name="Barsanti P."/>
            <person name="Batterham P."/>
            <person name="Batzoglou S."/>
            <person name="Begun D."/>
            <person name="Bhutkar A."/>
            <person name="Blanco E."/>
            <person name="Bosak S.A."/>
            <person name="Bradley R.K."/>
            <person name="Brand A.D."/>
            <person name="Brent M.R."/>
            <person name="Brooks A.N."/>
            <person name="Brown R.H."/>
            <person name="Butlin R.K."/>
            <person name="Caggese C."/>
            <person name="Calvi B.R."/>
            <person name="Bernardo de Carvalho A."/>
            <person name="Caspi A."/>
            <person name="Castrezana S."/>
            <person name="Celniker S.E."/>
            <person name="Chang J.L."/>
            <person name="Chapple C."/>
            <person name="Chatterji S."/>
            <person name="Chinwalla A."/>
            <person name="Civetta A."/>
            <person name="Clifton S.W."/>
            <person name="Comeron J.M."/>
            <person name="Costello J.C."/>
            <person name="Coyne J.A."/>
            <person name="Daub J."/>
            <person name="David R.G."/>
            <person name="Delcher A.L."/>
            <person name="Delehaunty K."/>
            <person name="Do C.B."/>
            <person name="Ebling H."/>
            <person name="Edwards K."/>
            <person name="Eickbush T."/>
            <person name="Evans J.D."/>
            <person name="Filipski A."/>
            <person name="Findeiss S."/>
            <person name="Freyhult E."/>
            <person name="Fulton L."/>
            <person name="Fulton R."/>
            <person name="Garcia A.C."/>
            <person name="Gardiner A."/>
            <person name="Garfield D.A."/>
            <person name="Garvin B.E."/>
            <person name="Gibson G."/>
            <person name="Gilbert D."/>
            <person name="Gnerre S."/>
            <person name="Godfrey J."/>
            <person name="Good R."/>
            <person name="Gotea V."/>
            <person name="Gravely B."/>
            <person name="Greenberg A.J."/>
            <person name="Griffiths-Jones S."/>
            <person name="Gross S."/>
            <person name="Guigo R."/>
            <person name="Gustafson E.A."/>
            <person name="Haerty W."/>
            <person name="Hahn M.W."/>
            <person name="Halligan D.L."/>
            <person name="Halpern A.L."/>
            <person name="Halter G.M."/>
            <person name="Han M.V."/>
            <person name="Heger A."/>
            <person name="Hillier L."/>
            <person name="Hinrichs A.S."/>
            <person name="Holmes I."/>
            <person name="Hoskins R.A."/>
            <person name="Hubisz M.J."/>
            <person name="Hultmark D."/>
            <person name="Huntley M.A."/>
            <person name="Jaffe D.B."/>
            <person name="Jagadeeshan S."/>
            <person name="Jeck W.R."/>
            <person name="Johnson J."/>
            <person name="Jones C.D."/>
            <person name="Jordan W.C."/>
            <person name="Karpen G.H."/>
            <person name="Kataoka E."/>
            <person name="Keightley P.D."/>
            <person name="Kheradpour P."/>
            <person name="Kirkness E.F."/>
            <person name="Koerich L.B."/>
            <person name="Kristiansen K."/>
            <person name="Kudrna D."/>
            <person name="Kulathinal R.J."/>
            <person name="Kumar S."/>
            <person name="Kwok R."/>
            <person name="Lander E."/>
            <person name="Langley C.H."/>
            <person name="Lapoint R."/>
            <person name="Lazzaro B.P."/>
            <person name="Lee S.J."/>
            <person name="Levesque L."/>
            <person name="Li R."/>
            <person name="Lin C.F."/>
            <person name="Lin M.F."/>
            <person name="Lindblad-Toh K."/>
            <person name="Llopart A."/>
            <person name="Long M."/>
            <person name="Low L."/>
            <person name="Lozovsky E."/>
            <person name="Lu J."/>
            <person name="Luo M."/>
            <person name="Machado C.A."/>
            <person name="Makalowski W."/>
            <person name="Marzo M."/>
            <person name="Matsuda M."/>
            <person name="Matzkin L."/>
            <person name="McAllister B."/>
            <person name="McBride C.S."/>
            <person name="McKernan B."/>
            <person name="McKernan K."/>
            <person name="Mendez-Lago M."/>
            <person name="Minx P."/>
            <person name="Mollenhauer M.U."/>
            <person name="Montooth K."/>
            <person name="Mount S.M."/>
            <person name="Mu X."/>
            <person name="Myers E."/>
            <person name="Negre B."/>
            <person name="Newfeld S."/>
            <person name="Nielsen R."/>
            <person name="Noor M.A."/>
            <person name="O'Grady P."/>
            <person name="Pachter L."/>
            <person name="Papaceit M."/>
            <person name="Parisi M.J."/>
            <person name="Parisi M."/>
            <person name="Parts L."/>
            <person name="Pedersen J.S."/>
            <person name="Pesole G."/>
            <person name="Phillippy A.M."/>
            <person name="Ponting C.P."/>
            <person name="Pop M."/>
            <person name="Porcelli D."/>
            <person name="Powell J.R."/>
            <person name="Prohaska S."/>
            <person name="Pruitt K."/>
            <person name="Puig M."/>
            <person name="Quesneville H."/>
            <person name="Ram K.R."/>
            <person name="Rand D."/>
            <person name="Rasmussen M.D."/>
            <person name="Reed L.K."/>
            <person name="Reenan R."/>
            <person name="Reily A."/>
            <person name="Remington K.A."/>
            <person name="Rieger T.T."/>
            <person name="Ritchie M.G."/>
            <person name="Robin C."/>
            <person name="Rogers Y.H."/>
            <person name="Rohde C."/>
            <person name="Rozas J."/>
            <person name="Rubenfield M.J."/>
            <person name="Ruiz A."/>
            <person name="Russo S."/>
            <person name="Salzberg S.L."/>
            <person name="Sanchez-Gracia A."/>
            <person name="Saranga D.J."/>
            <person name="Sato H."/>
            <person name="Schaeffer S.W."/>
            <person name="Schatz M.C."/>
            <person name="Schlenke T."/>
            <person name="Schwartz R."/>
            <person name="Segarra C."/>
            <person name="Singh R.S."/>
            <person name="Sirot L."/>
            <person name="Sirota M."/>
            <person name="Sisneros N.B."/>
            <person name="Smith C.D."/>
            <person name="Smith T.F."/>
            <person name="Spieth J."/>
            <person name="Stage D.E."/>
            <person name="Stark A."/>
            <person name="Stephan W."/>
            <person name="Strausberg R.L."/>
            <person name="Strempel S."/>
            <person name="Sturgill D."/>
            <person name="Sutton G."/>
            <person name="Sutton G.G."/>
            <person name="Tao W."/>
            <person name="Teichmann S."/>
            <person name="Tobari Y.N."/>
            <person name="Tomimura Y."/>
            <person name="Tsolas J.M."/>
            <person name="Valente V.L."/>
            <person name="Venter E."/>
            <person name="Venter J.C."/>
            <person name="Vicario S."/>
            <person name="Vieira F.G."/>
            <person name="Vilella A.J."/>
            <person name="Villasante A."/>
            <person name="Walenz B."/>
            <person name="Wang J."/>
            <person name="Wasserman M."/>
            <person name="Watts T."/>
            <person name="Wilson D."/>
            <person name="Wilson R.K."/>
            <person name="Wing R.A."/>
            <person name="Wolfner M.F."/>
            <person name="Wong A."/>
            <person name="Wong G.K."/>
            <person name="Wu C.I."/>
            <person name="Wu G."/>
            <person name="Yamamoto D."/>
            <person name="Yang H.P."/>
            <person name="Yang S.P."/>
            <person name="Yorke J.A."/>
            <person name="Yoshida K."/>
            <person name="Zdobnov E."/>
            <person name="Zhang P."/>
            <person name="Zhang Y."/>
            <person name="Zimin A.V."/>
            <person name="Baldwin J."/>
            <person name="Abdouelleil A."/>
            <person name="Abdulkadir J."/>
            <person name="Abebe A."/>
            <person name="Abera B."/>
            <person name="Abreu J."/>
            <person name="Acer S.C."/>
            <person name="Aftuck L."/>
            <person name="Alexander A."/>
            <person name="An P."/>
            <person name="Anderson E."/>
            <person name="Anderson S."/>
            <person name="Arachi H."/>
            <person name="Azer M."/>
            <person name="Bachantsang P."/>
            <person name="Barry A."/>
            <person name="Bayul T."/>
            <person name="Berlin A."/>
            <person name="Bessette D."/>
            <person name="Bloom T."/>
            <person name="Blye J."/>
            <person name="Boguslavskiy L."/>
            <person name="Bonnet C."/>
            <person name="Boukhgalter B."/>
            <person name="Bourzgui I."/>
            <person name="Brown A."/>
            <person name="Cahill P."/>
            <person name="Channer S."/>
            <person name="Cheshatsang Y."/>
            <person name="Chuda L."/>
            <person name="Citroen M."/>
            <person name="Collymore A."/>
            <person name="Cooke P."/>
            <person name="Costello M."/>
            <person name="D'Aco K."/>
            <person name="Daza R."/>
            <person name="De Haan G."/>
            <person name="DeGray S."/>
            <person name="DeMaso C."/>
            <person name="Dhargay N."/>
            <person name="Dooley K."/>
            <person name="Dooley E."/>
            <person name="Doricent M."/>
            <person name="Dorje P."/>
            <person name="Dorjee K."/>
            <person name="Dupes A."/>
            <person name="Elong R."/>
            <person name="Falk J."/>
            <person name="Farina A."/>
            <person name="Faro S."/>
            <person name="Ferguson D."/>
            <person name="Fisher S."/>
            <person name="Foley C.D."/>
            <person name="Franke A."/>
            <person name="Friedrich D."/>
            <person name="Gadbois L."/>
            <person name="Gearin G."/>
            <person name="Gearin C.R."/>
            <person name="Giannoukos G."/>
            <person name="Goode T."/>
            <person name="Graham J."/>
            <person name="Grandbois E."/>
            <person name="Grewal S."/>
            <person name="Gyaltsen K."/>
            <person name="Hafez N."/>
            <person name="Hagos B."/>
            <person name="Hall J."/>
            <person name="Henson C."/>
            <person name="Hollinger A."/>
            <person name="Honan T."/>
            <person name="Huard M.D."/>
            <person name="Hughes L."/>
            <person name="Hurhula B."/>
            <person name="Husby M.E."/>
            <person name="Kamat A."/>
            <person name="Kanga B."/>
            <person name="Kashin S."/>
            <person name="Khazanovich D."/>
            <person name="Kisner P."/>
            <person name="Lance K."/>
            <person name="Lara M."/>
            <person name="Lee W."/>
            <person name="Lennon N."/>
            <person name="Letendre F."/>
            <person name="LeVine R."/>
            <person name="Lipovsky A."/>
            <person name="Liu X."/>
            <person name="Liu J."/>
            <person name="Liu S."/>
            <person name="Lokyitsang T."/>
            <person name="Lokyitsang Y."/>
            <person name="Lubonja R."/>
            <person name="Lui A."/>
            <person name="MacDonald P."/>
            <person name="Magnisalis V."/>
            <person name="Maru K."/>
            <person name="Matthews C."/>
            <person name="McCusker W."/>
            <person name="McDonough S."/>
            <person name="Mehta T."/>
            <person name="Meldrim J."/>
            <person name="Meneus L."/>
            <person name="Mihai O."/>
            <person name="Mihalev A."/>
            <person name="Mihova T."/>
            <person name="Mittelman R."/>
            <person name="Mlenga V."/>
            <person name="Montmayeur A."/>
            <person name="Mulrain L."/>
            <person name="Navidi A."/>
            <person name="Naylor J."/>
            <person name="Negash T."/>
            <person name="Nguyen T."/>
            <person name="Nguyen N."/>
            <person name="Nicol R."/>
            <person name="Norbu C."/>
            <person name="Norbu N."/>
            <person name="Novod N."/>
            <person name="O'Neill B."/>
            <person name="Osman S."/>
            <person name="Markiewicz E."/>
            <person name="Oyono O.L."/>
            <person name="Patti C."/>
            <person name="Phunkhang P."/>
            <person name="Pierre F."/>
            <person name="Priest M."/>
            <person name="Raghuraman S."/>
            <person name="Rege F."/>
            <person name="Reyes R."/>
            <person name="Rise C."/>
            <person name="Rogov P."/>
            <person name="Ross K."/>
            <person name="Ryan E."/>
            <person name="Settipalli S."/>
            <person name="Shea T."/>
            <person name="Sherpa N."/>
            <person name="Shi L."/>
            <person name="Shih D."/>
            <person name="Sparrow T."/>
            <person name="Spaulding J."/>
            <person name="Stalker J."/>
            <person name="Stange-Thomann N."/>
            <person name="Stavropoulos S."/>
            <person name="Stone C."/>
            <person name="Strader C."/>
            <person name="Tesfaye S."/>
            <person name="Thomson T."/>
            <person name="Thoulutsang Y."/>
            <person name="Thoulutsang D."/>
            <person name="Topham K."/>
            <person name="Topping I."/>
            <person name="Tsamla T."/>
            <person name="Vassiliev H."/>
            <person name="Vo A."/>
            <person name="Wangchuk T."/>
            <person name="Wangdi T."/>
            <person name="Weiand M."/>
            <person name="Wilkinson J."/>
            <person name="Wilson A."/>
            <person name="Yadav S."/>
            <person name="Young G."/>
            <person name="Yu Q."/>
            <person name="Zembek L."/>
            <person name="Zhong D."/>
            <person name="Zimmer A."/>
            <person name="Zwirko Z."/>
            <person name="Jaffe D.B."/>
            <person name="Alvarez P."/>
            <person name="Brockman W."/>
            <person name="Butler J."/>
            <person name="Chin C."/>
            <person name="Gnerre S."/>
            <person name="Grabherr M."/>
            <person name="Kleber M."/>
            <person name="Mauceli E."/>
            <person name="MacCallum I."/>
        </authorList>
    </citation>
    <scope>NUCLEOTIDE SEQUENCE [LARGE SCALE GENOMIC DNA]</scope>
    <source>
        <strain evidence="15">Tucson 15010-1051.87</strain>
    </source>
</reference>
<gene>
    <name evidence="14" type="primary">Dvir\GJ13738</name>
    <name evidence="14" type="ORF">Dvir_GJ13738</name>
</gene>
<dbReference type="Pfam" id="PF03015">
    <property type="entry name" value="Sterile"/>
    <property type="match status" value="1"/>
</dbReference>
<evidence type="ECO:0000259" key="13">
    <source>
        <dbReference type="Pfam" id="PF07993"/>
    </source>
</evidence>
<dbReference type="PANTHER" id="PTHR11011:SF60">
    <property type="entry name" value="FATTY ACYL-COA REDUCTASE-RELATED"/>
    <property type="match status" value="1"/>
</dbReference>
<evidence type="ECO:0000259" key="12">
    <source>
        <dbReference type="Pfam" id="PF03015"/>
    </source>
</evidence>
<dbReference type="InterPro" id="IPR033640">
    <property type="entry name" value="FAR_C"/>
</dbReference>
<dbReference type="Pfam" id="PF07993">
    <property type="entry name" value="NAD_binding_4"/>
    <property type="match status" value="1"/>
</dbReference>
<proteinExistence type="inferred from homology"/>